<evidence type="ECO:0000259" key="3">
    <source>
        <dbReference type="Pfam" id="PF26086"/>
    </source>
</evidence>
<dbReference type="InterPro" id="IPR059060">
    <property type="entry name" value="Niban_1/2/3_dom"/>
</dbReference>
<dbReference type="STRING" id="409849.ENSPMGP00000011510"/>
<feature type="region of interest" description="Disordered" evidence="2">
    <location>
        <begin position="540"/>
        <end position="713"/>
    </location>
</feature>
<dbReference type="PANTHER" id="PTHR14392:SF3">
    <property type="entry name" value="PROTEIN NIBAN 1"/>
    <property type="match status" value="1"/>
</dbReference>
<feature type="region of interest" description="Disordered" evidence="2">
    <location>
        <begin position="389"/>
        <end position="408"/>
    </location>
</feature>
<feature type="domain" description="Niban 1/2/3" evidence="3">
    <location>
        <begin position="276"/>
        <end position="338"/>
    </location>
</feature>
<reference evidence="4" key="1">
    <citation type="submission" date="2025-08" db="UniProtKB">
        <authorList>
            <consortium name="Ensembl"/>
        </authorList>
    </citation>
    <scope>IDENTIFICATION</scope>
</reference>
<proteinExistence type="inferred from homology"/>
<dbReference type="AlphaFoldDB" id="A0A3B4A456"/>
<feature type="compositionally biased region" description="Basic and acidic residues" evidence="2">
    <location>
        <begin position="702"/>
        <end position="713"/>
    </location>
</feature>
<feature type="domain" description="Niban 1/2/3" evidence="3">
    <location>
        <begin position="210"/>
        <end position="266"/>
    </location>
</feature>
<keyword evidence="5" id="KW-1185">Reference proteome</keyword>
<dbReference type="InterPro" id="IPR026088">
    <property type="entry name" value="Niban-like"/>
</dbReference>
<feature type="compositionally biased region" description="Low complexity" evidence="2">
    <location>
        <begin position="639"/>
        <end position="661"/>
    </location>
</feature>
<dbReference type="PANTHER" id="PTHR14392">
    <property type="entry name" value="NIBAN FAMILY MEMBER"/>
    <property type="match status" value="1"/>
</dbReference>
<dbReference type="Pfam" id="PF26086">
    <property type="entry name" value="Niban2"/>
    <property type="match status" value="2"/>
</dbReference>
<feature type="compositionally biased region" description="Acidic residues" evidence="2">
    <location>
        <begin position="668"/>
        <end position="679"/>
    </location>
</feature>
<accession>A0A3B4A456</accession>
<evidence type="ECO:0000256" key="2">
    <source>
        <dbReference type="SAM" id="MobiDB-lite"/>
    </source>
</evidence>
<evidence type="ECO:0000256" key="1">
    <source>
        <dbReference type="ARBA" id="ARBA00010251"/>
    </source>
</evidence>
<sequence>MDGQTLNSDSVSDRCCAQEDFAPPLSSMPGQFPVYLRLPYRRDSYFCFKQQQRQEKFLSALTSCVRHQNQDFLKKSSFEVKGFVKAVQFYRESQGSYGNWDMLIGILDVLQVLSNSVMERLLVVLEKDLLPKLKAKKNEKKRVWFATVEAAYVLVQETLLEGLSSLKDELRTSLRQKEVQIHSDMDQIQRSREQLKERVQAVVVPPAEGLVSQEVQPYLSSVLEELMEPVSRGFSQGRELCAGMMDQVREEVLRGVDRETLREVLSTSWFRPGSLFQLMENAAFTFETLLHKVLEDDQDDAASSIDKARHRVLKQFDYDSSSMRKRICEEALVQITLPYLKEHLQEQRKQVTLNTCRSNYFLLVVVLKEAVSLQKYNLFNDSRDLLSHSSLSSTGSAPASPALSSASSLCASNHGLSPATLPHTPTGTQEARGAADLAGAQTVETNGDKMAAVAGNTNPESVANGRQEAKVMVEEISDISEETGNEIQLKTQEKEANKMVKNAETLVTKEVNDAHPAENNTMSKLGENVQEAAQIVAGAETSELPDEVFDQKEEKEESETAKVQKQEVTPATNEEILKLKTEMNLESQSPGEKFEENVSNEAVENRGEDKVTAKNDSENKMAENRDVGEAPESETGNAQGQEVQGQEVQGQEVQGQEVQGQAAVLSGGEEEEEGSDDEGSTTSDVLEENSQSPLSSEEVDQWEERSRVAPEIR</sequence>
<dbReference type="Ensembl" id="ENSPMGT00000012286.1">
    <property type="protein sequence ID" value="ENSPMGP00000011510.1"/>
    <property type="gene ID" value="ENSPMGG00000009531.1"/>
</dbReference>
<reference evidence="4" key="2">
    <citation type="submission" date="2025-09" db="UniProtKB">
        <authorList>
            <consortium name="Ensembl"/>
        </authorList>
    </citation>
    <scope>IDENTIFICATION</scope>
</reference>
<name>A0A3B4A456_9GOBI</name>
<dbReference type="Proteomes" id="UP000261520">
    <property type="component" value="Unplaced"/>
</dbReference>
<dbReference type="Pfam" id="PF26089">
    <property type="entry name" value="PH_Niban2"/>
    <property type="match status" value="1"/>
</dbReference>
<feature type="compositionally biased region" description="Basic and acidic residues" evidence="2">
    <location>
        <begin position="549"/>
        <end position="565"/>
    </location>
</feature>
<evidence type="ECO:0000313" key="4">
    <source>
        <dbReference type="Ensembl" id="ENSPMGP00000011510.1"/>
    </source>
</evidence>
<protein>
    <recommendedName>
        <fullName evidence="3">Niban 1/2/3 domain-containing protein</fullName>
    </recommendedName>
</protein>
<evidence type="ECO:0000313" key="5">
    <source>
        <dbReference type="Proteomes" id="UP000261520"/>
    </source>
</evidence>
<feature type="compositionally biased region" description="Basic and acidic residues" evidence="2">
    <location>
        <begin position="603"/>
        <end position="628"/>
    </location>
</feature>
<comment type="similarity">
    <text evidence="1">Belongs to the Niban family.</text>
</comment>
<organism evidence="4 5">
    <name type="scientific">Periophthalmus magnuspinnatus</name>
    <dbReference type="NCBI Taxonomy" id="409849"/>
    <lineage>
        <taxon>Eukaryota</taxon>
        <taxon>Metazoa</taxon>
        <taxon>Chordata</taxon>
        <taxon>Craniata</taxon>
        <taxon>Vertebrata</taxon>
        <taxon>Euteleostomi</taxon>
        <taxon>Actinopterygii</taxon>
        <taxon>Neopterygii</taxon>
        <taxon>Teleostei</taxon>
        <taxon>Neoteleostei</taxon>
        <taxon>Acanthomorphata</taxon>
        <taxon>Gobiaria</taxon>
        <taxon>Gobiiformes</taxon>
        <taxon>Gobioidei</taxon>
        <taxon>Gobiidae</taxon>
        <taxon>Oxudercinae</taxon>
        <taxon>Periophthalmus</taxon>
    </lineage>
</organism>